<dbReference type="InterPro" id="IPR050827">
    <property type="entry name" value="CRP1_MDG1_kinase"/>
</dbReference>
<evidence type="ECO:0000256" key="1">
    <source>
        <dbReference type="ARBA" id="ARBA00010926"/>
    </source>
</evidence>
<dbReference type="SMART" id="SM01065">
    <property type="entry name" value="CBM_2"/>
    <property type="match status" value="6"/>
</dbReference>
<dbReference type="Proteomes" id="UP000474630">
    <property type="component" value="Chromosome"/>
</dbReference>
<dbReference type="InterPro" id="IPR015919">
    <property type="entry name" value="Cadherin-like_sf"/>
</dbReference>
<comment type="similarity">
    <text evidence="1">Belongs to the 5'-AMP-activated protein kinase beta subunit family.</text>
</comment>
<sequence>MYEPDLINHYSVGNAVHFIAVAEEYNDRTSLNQVQFHQFAENQYWVDPINIDAWQMNEDYEGVLVQLNDVEVADIDQYGQYIIVDPYLDTTLIDFSFFEPTLEIGQHYNIAGVVHYCFDSFRLCPGSDNDIEKVTVDVTFSVDMQNETVSNDSVFLRGSWNDWNPQQLNKSGTIYSGTVTLRKGKENQYKFTNGVDGWESIPIGNCIVLNSGNRLLNVTENDTILPLTCFSYCASCEQYNAPYMAIQEIQGNGEITPYEGQLVKTAGKIMAINEYGAFLQDSTGVRNGIFIYDTTLINYYSTGNSIEVLATATENNGMTELKDIVSTDWSEEPFDIYAINIDASVVGEDFESVFVGLSNVEAIGVDQYNQNLVVSETNDTVIIDNYLYQPTMEVGKLYNIFGIVNYRYDTYRVCPRAAGGIQEILPSANVTFQVDMKNQPLTDDGVYISGSFCSWNPAEAVELAASETVYSSTLNLTVGDTIQYKFINGAPDLWEQYEIITGQDCAYGNDANRMIVIPENDTTLDLVCFAQCALCTEPPILAISDIQGDGDVSPYLGQPVTTTGKIMATNQYGAFIQDDTGARNGIFVYDTTLVKTYTQGDFITLTAYTDEYNGLTELKDVLAVDYSNDQPVVGTAYINATWIGEDYESVFVGLSNMEVVELDEFNQYITVSEAGDTVIIDNYLYQPTMEVGAFYDIWGVETYRYNTYRVSPRAAGGLQRRPNKVTVTFRVNMQSETAADSVLVRGSWDNWSQSVPLTSNGTIYSAQVDIEEGSYIEYKFVNGETYENFIAECTDLQNNNRYFTTPEQDTTLGLVCFNSCENCPPIYTVSTNVSPTEGGITSGHGTYIDGDTIIVSATASESYIFTNWTVNGSVVSINENYEFILSSDIQLQANFTIPTVQVTFNVDMQHETVAQSGVFVRGSWDNWQQAVALSAGQNKYSASIDLTIGSTFQYKFINGTTYENFSGDCTIGNDNNRQFTTPNTNYSLSTVCFNRCTACPPEYEISTEVNPDNAGTLTGAGIYIEGSTVEVQAIANPDFYFLNWTTNDLIASTDSVYQFTATKETVLTANFLPVPPSAEVTFSVDMKNDTISTAGIFVMGSWNNWSTPTELSANGSVYSATIELLCDSLYEYKFINGSTWENFFADCTTGDSNNRYLTVPLQDSTLATVCFNSCLACTNFYEVATISNSEQGTTSGEGTYEAGESVPISAVPADGYSFVSWTAGDSVVSVNAEYTFTAEEDITLTANFEVVIPTYAVTFAVDMQNELVSDSGVYLIGSWNNWTDPIQLNNESEFIYTSTIVLEENKAYEYKFINGESSNPNNFEAPTGAQVNQETGNRLLTVESTNIVIPVVCFNQSVFCTTNEPPVAYSQEFSLLEDSVITFQLQALDAEDAIEDLIFTIETAPLNSVEFLQDSNQITYRPQEDFNGTDELTFSVTDLEGSVSQIATVTLTVESVNDRPLALSSTIDAQNTSPISFNLSNFISDIESADNELNITFVPENSSVLGGAVSHTENQSYNFTVNNPETNEDYIVFRASDGELTSFAEVLTLTNLSAAKSLQVPNEENSLLTINDEAHLRYGQTIGLEFIGIDKTYPFEQVQVSILKDPEHGTLNNFSLNAYSGSILTTYRCSYTATDNSNVLDSVVFQVSNNNESITGVYYLNVGAVKMAPNLLSVANQTMNEGDSLNLNLNVSDMDTEMEDLSWTFNTMPTIAANYSVTLQEGAPVLTIAPPSNYSGDFIVKAKVTDTDQLSDEVLFAVSVTNTNNAPVPHFENSVQATEDSLFSFILKAEDYDRDSLNFVLGNLPDWLSYQVLSKYTIELFGTPENADVGAKEIDIEISDGTSTILDSLWLEVVNINDKPVALAEFDTVFAKAGAETVSFILSDYFYDEDADAEFSFALVSAGNTNISQPDISGDILNLNFNSDSIGTSIIAFDAISQGDTLTETIVVVVDAKVGVKNFGMVLNFSVYPNPVTDHFTVSFGNGNQDWEIQILDMNGRLIMQKEVHMQSEIQFESTLFKASGTILSVLHQAK</sequence>
<dbReference type="InterPro" id="IPR026444">
    <property type="entry name" value="Secre_tail"/>
</dbReference>
<dbReference type="PANTHER" id="PTHR10343">
    <property type="entry name" value="5'-AMP-ACTIVATED PROTEIN KINASE , BETA SUBUNIT"/>
    <property type="match status" value="1"/>
</dbReference>
<gene>
    <name evidence="3" type="ORF">G0Q07_06155</name>
</gene>
<dbReference type="SUPFAM" id="SSF49452">
    <property type="entry name" value="Starch-binding domain-like"/>
    <property type="match status" value="4"/>
</dbReference>
<proteinExistence type="inferred from homology"/>
<dbReference type="KEGG" id="drc:G0Q07_06155"/>
<organism evidence="3 4">
    <name type="scientific">Draconibacterium halophilum</name>
    <dbReference type="NCBI Taxonomy" id="2706887"/>
    <lineage>
        <taxon>Bacteria</taxon>
        <taxon>Pseudomonadati</taxon>
        <taxon>Bacteroidota</taxon>
        <taxon>Bacteroidia</taxon>
        <taxon>Marinilabiliales</taxon>
        <taxon>Prolixibacteraceae</taxon>
        <taxon>Draconibacterium</taxon>
    </lineage>
</organism>
<feature type="domain" description="CBM20" evidence="2">
    <location>
        <begin position="424"/>
        <end position="531"/>
    </location>
</feature>
<protein>
    <recommendedName>
        <fullName evidence="2">CBM20 domain-containing protein</fullName>
    </recommendedName>
</protein>
<evidence type="ECO:0000313" key="3">
    <source>
        <dbReference type="EMBL" id="QIA07333.1"/>
    </source>
</evidence>
<dbReference type="RefSeq" id="WP_163345260.1">
    <property type="nucleotide sequence ID" value="NZ_CP048409.1"/>
</dbReference>
<feature type="domain" description="CBM20" evidence="2">
    <location>
        <begin position="719"/>
        <end position="819"/>
    </location>
</feature>
<dbReference type="GO" id="GO:0005509">
    <property type="term" value="F:calcium ion binding"/>
    <property type="evidence" value="ECO:0007669"/>
    <property type="project" value="InterPro"/>
</dbReference>
<dbReference type="PANTHER" id="PTHR10343:SF84">
    <property type="entry name" value="5'-AMP-ACTIVATED PROTEIN KINASE SUBUNIT BETA-1"/>
    <property type="match status" value="1"/>
</dbReference>
<dbReference type="SUPFAM" id="SSF49313">
    <property type="entry name" value="Cadherin-like"/>
    <property type="match status" value="1"/>
</dbReference>
<dbReference type="InterPro" id="IPR002044">
    <property type="entry name" value="CBM20"/>
</dbReference>
<reference evidence="3 4" key="1">
    <citation type="submission" date="2020-02" db="EMBL/GenBank/DDBJ databases">
        <title>Genome sequencing for Draconibacterium sp. strain M1.</title>
        <authorList>
            <person name="Park S.-J."/>
        </authorList>
    </citation>
    <scope>NUCLEOTIDE SEQUENCE [LARGE SCALE GENOMIC DNA]</scope>
    <source>
        <strain evidence="3 4">M1</strain>
    </source>
</reference>
<evidence type="ECO:0000259" key="2">
    <source>
        <dbReference type="PROSITE" id="PS51166"/>
    </source>
</evidence>
<dbReference type="GO" id="GO:2001070">
    <property type="term" value="F:starch binding"/>
    <property type="evidence" value="ECO:0007669"/>
    <property type="project" value="InterPro"/>
</dbReference>
<dbReference type="Gene3D" id="2.60.40.2810">
    <property type="match status" value="1"/>
</dbReference>
<dbReference type="CDD" id="cd02859">
    <property type="entry name" value="E_set_AMPKbeta_like_N"/>
    <property type="match status" value="3"/>
</dbReference>
<dbReference type="InterPro" id="IPR044060">
    <property type="entry name" value="Bacterial_rp_domain"/>
</dbReference>
<evidence type="ECO:0000313" key="4">
    <source>
        <dbReference type="Proteomes" id="UP000474630"/>
    </source>
</evidence>
<dbReference type="EMBL" id="CP048409">
    <property type="protein sequence ID" value="QIA07333.1"/>
    <property type="molecule type" value="Genomic_DNA"/>
</dbReference>
<dbReference type="InterPro" id="IPR014756">
    <property type="entry name" value="Ig_E-set"/>
</dbReference>
<keyword evidence="4" id="KW-1185">Reference proteome</keyword>
<dbReference type="GO" id="GO:0016020">
    <property type="term" value="C:membrane"/>
    <property type="evidence" value="ECO:0007669"/>
    <property type="project" value="InterPro"/>
</dbReference>
<dbReference type="Pfam" id="PF18998">
    <property type="entry name" value="Flg_new_2"/>
    <property type="match status" value="3"/>
</dbReference>
<dbReference type="Pfam" id="PF00686">
    <property type="entry name" value="CBM_20"/>
    <property type="match status" value="2"/>
</dbReference>
<dbReference type="Pfam" id="PF18962">
    <property type="entry name" value="Por_Secre_tail"/>
    <property type="match status" value="1"/>
</dbReference>
<dbReference type="InterPro" id="IPR013784">
    <property type="entry name" value="Carb-bd-like_fold"/>
</dbReference>
<name>A0A6C0RCX0_9BACT</name>
<dbReference type="Gene3D" id="2.60.40.10">
    <property type="entry name" value="Immunoglobulins"/>
    <property type="match status" value="7"/>
</dbReference>
<feature type="domain" description="CBM20" evidence="2">
    <location>
        <begin position="894"/>
        <end position="995"/>
    </location>
</feature>
<dbReference type="InterPro" id="IPR013783">
    <property type="entry name" value="Ig-like_fold"/>
</dbReference>
<dbReference type="Pfam" id="PF17963">
    <property type="entry name" value="Big_9"/>
    <property type="match status" value="1"/>
</dbReference>
<accession>A0A6C0RCX0</accession>
<dbReference type="PROSITE" id="PS51166">
    <property type="entry name" value="CBM20"/>
    <property type="match status" value="3"/>
</dbReference>
<dbReference type="SUPFAM" id="SSF81296">
    <property type="entry name" value="E set domains"/>
    <property type="match status" value="2"/>
</dbReference>